<feature type="repeat" description="PPR" evidence="2">
    <location>
        <begin position="210"/>
        <end position="244"/>
    </location>
</feature>
<dbReference type="PANTHER" id="PTHR47926">
    <property type="entry name" value="PENTATRICOPEPTIDE REPEAT-CONTAINING PROTEIN"/>
    <property type="match status" value="1"/>
</dbReference>
<dbReference type="InterPro" id="IPR046960">
    <property type="entry name" value="PPR_At4g14850-like_plant"/>
</dbReference>
<dbReference type="GO" id="GO:0009451">
    <property type="term" value="P:RNA modification"/>
    <property type="evidence" value="ECO:0007669"/>
    <property type="project" value="InterPro"/>
</dbReference>
<dbReference type="Pfam" id="PF13041">
    <property type="entry name" value="PPR_2"/>
    <property type="match status" value="2"/>
</dbReference>
<dbReference type="OrthoDB" id="185373at2759"/>
<dbReference type="Proteomes" id="UP000631114">
    <property type="component" value="Unassembled WGS sequence"/>
</dbReference>
<evidence type="ECO:0008006" key="5">
    <source>
        <dbReference type="Google" id="ProtNLM"/>
    </source>
</evidence>
<dbReference type="Gene3D" id="1.25.40.10">
    <property type="entry name" value="Tetratricopeptide repeat domain"/>
    <property type="match status" value="3"/>
</dbReference>
<feature type="repeat" description="PPR" evidence="2">
    <location>
        <begin position="76"/>
        <end position="110"/>
    </location>
</feature>
<proteinExistence type="predicted"/>
<protein>
    <recommendedName>
        <fullName evidence="5">Pentatricopeptide repeat-containing protein</fullName>
    </recommendedName>
</protein>
<reference evidence="3 4" key="1">
    <citation type="submission" date="2020-10" db="EMBL/GenBank/DDBJ databases">
        <title>The Coptis chinensis genome and diversification of protoberbering-type alkaloids.</title>
        <authorList>
            <person name="Wang B."/>
            <person name="Shu S."/>
            <person name="Song C."/>
            <person name="Liu Y."/>
        </authorList>
    </citation>
    <scope>NUCLEOTIDE SEQUENCE [LARGE SCALE GENOMIC DNA]</scope>
    <source>
        <strain evidence="3">HL-2020</strain>
        <tissue evidence="3">Leaf</tissue>
    </source>
</reference>
<dbReference type="AlphaFoldDB" id="A0A835INC4"/>
<evidence type="ECO:0000256" key="1">
    <source>
        <dbReference type="ARBA" id="ARBA00022737"/>
    </source>
</evidence>
<dbReference type="PANTHER" id="PTHR47926:SF485">
    <property type="entry name" value="REPEAT-LIKE SUPERFAMILY PROTEIN, PUTATIVE-RELATED"/>
    <property type="match status" value="1"/>
</dbReference>
<sequence length="269" mass="30456">MRGRCLVRGVSWIWCCGIRCMIDGYVKNGEVGVARECFDVMLERDVWSWNSMIAGYVGVGDMEAVQELFEGMVVSDVVSWNSMVDRYARIVNISVAREIFDQMRSRNVVSWKTMLALYARNKDNAECLRLFARMMQEGEVKPNEATLVSVLTAYANMGKIDRGKWKHSYVEENEKIKVDVILSISLVTMYAKCGAMDLAREVFVEMRERSVVLWNSMIMGYGAHGYGVKALEMFLEMEKSGETPNSATFVCVFICLYPCRNGVGGLVVL</sequence>
<organism evidence="3 4">
    <name type="scientific">Coptis chinensis</name>
    <dbReference type="NCBI Taxonomy" id="261450"/>
    <lineage>
        <taxon>Eukaryota</taxon>
        <taxon>Viridiplantae</taxon>
        <taxon>Streptophyta</taxon>
        <taxon>Embryophyta</taxon>
        <taxon>Tracheophyta</taxon>
        <taxon>Spermatophyta</taxon>
        <taxon>Magnoliopsida</taxon>
        <taxon>Ranunculales</taxon>
        <taxon>Ranunculaceae</taxon>
        <taxon>Coptidoideae</taxon>
        <taxon>Coptis</taxon>
    </lineage>
</organism>
<dbReference type="GO" id="GO:0003723">
    <property type="term" value="F:RNA binding"/>
    <property type="evidence" value="ECO:0007669"/>
    <property type="project" value="InterPro"/>
</dbReference>
<evidence type="ECO:0000256" key="2">
    <source>
        <dbReference type="PROSITE-ProRule" id="PRU00708"/>
    </source>
</evidence>
<evidence type="ECO:0000313" key="3">
    <source>
        <dbReference type="EMBL" id="KAF9619728.1"/>
    </source>
</evidence>
<dbReference type="EMBL" id="JADFTS010000002">
    <property type="protein sequence ID" value="KAF9619728.1"/>
    <property type="molecule type" value="Genomic_DNA"/>
</dbReference>
<dbReference type="PROSITE" id="PS51375">
    <property type="entry name" value="PPR"/>
    <property type="match status" value="3"/>
</dbReference>
<dbReference type="InterPro" id="IPR002885">
    <property type="entry name" value="PPR_rpt"/>
</dbReference>
<accession>A0A835INC4</accession>
<keyword evidence="4" id="KW-1185">Reference proteome</keyword>
<evidence type="ECO:0000313" key="4">
    <source>
        <dbReference type="Proteomes" id="UP000631114"/>
    </source>
</evidence>
<comment type="caution">
    <text evidence="3">The sequence shown here is derived from an EMBL/GenBank/DDBJ whole genome shotgun (WGS) entry which is preliminary data.</text>
</comment>
<name>A0A835INC4_9MAGN</name>
<gene>
    <name evidence="3" type="ORF">IFM89_009070</name>
</gene>
<feature type="repeat" description="PPR" evidence="2">
    <location>
        <begin position="45"/>
        <end position="75"/>
    </location>
</feature>
<dbReference type="InterPro" id="IPR011990">
    <property type="entry name" value="TPR-like_helical_dom_sf"/>
</dbReference>
<keyword evidence="1" id="KW-0677">Repeat</keyword>
<dbReference type="Pfam" id="PF01535">
    <property type="entry name" value="PPR"/>
    <property type="match status" value="2"/>
</dbReference>
<dbReference type="NCBIfam" id="TIGR00756">
    <property type="entry name" value="PPR"/>
    <property type="match status" value="5"/>
</dbReference>